<sequence>MKTRKEFIVVAENNNQDILYDWIDKNKHLFSFISKDEGCGCCVSIFTIEAEEEVLETLPKEILV</sequence>
<gene>
    <name evidence="1" type="ORF">FHK87_05035</name>
</gene>
<dbReference type="EMBL" id="VFWZ01000002">
    <property type="protein sequence ID" value="TPN86960.1"/>
    <property type="molecule type" value="Genomic_DNA"/>
</dbReference>
<proteinExistence type="predicted"/>
<dbReference type="OrthoDB" id="1452344at2"/>
<keyword evidence="2" id="KW-1185">Reference proteome</keyword>
<dbReference type="AlphaFoldDB" id="A0A504JKE9"/>
<name>A0A504JKE9_9FLAO</name>
<reference evidence="1 2" key="1">
    <citation type="submission" date="2019-06" db="EMBL/GenBank/DDBJ databases">
        <authorList>
            <person name="Meng X."/>
        </authorList>
    </citation>
    <scope>NUCLEOTIDE SEQUENCE [LARGE SCALE GENOMIC DNA]</scope>
    <source>
        <strain evidence="1 2">M625</strain>
    </source>
</reference>
<dbReference type="Proteomes" id="UP000315540">
    <property type="component" value="Unassembled WGS sequence"/>
</dbReference>
<protein>
    <submittedName>
        <fullName evidence="1">Uncharacterized protein</fullName>
    </submittedName>
</protein>
<accession>A0A504JKE9</accession>
<dbReference type="RefSeq" id="WP_140590790.1">
    <property type="nucleotide sequence ID" value="NZ_VFWZ01000002.1"/>
</dbReference>
<organism evidence="1 2">
    <name type="scientific">Aquimarina algicola</name>
    <dbReference type="NCBI Taxonomy" id="2589995"/>
    <lineage>
        <taxon>Bacteria</taxon>
        <taxon>Pseudomonadati</taxon>
        <taxon>Bacteroidota</taxon>
        <taxon>Flavobacteriia</taxon>
        <taxon>Flavobacteriales</taxon>
        <taxon>Flavobacteriaceae</taxon>
        <taxon>Aquimarina</taxon>
    </lineage>
</organism>
<comment type="caution">
    <text evidence="1">The sequence shown here is derived from an EMBL/GenBank/DDBJ whole genome shotgun (WGS) entry which is preliminary data.</text>
</comment>
<evidence type="ECO:0000313" key="2">
    <source>
        <dbReference type="Proteomes" id="UP000315540"/>
    </source>
</evidence>
<evidence type="ECO:0000313" key="1">
    <source>
        <dbReference type="EMBL" id="TPN86960.1"/>
    </source>
</evidence>